<organism evidence="9 10">
    <name type="scientific">Desulfohalobium retbaense (strain ATCC 49708 / DSM 5692 / JCM 16813 / HR100)</name>
    <dbReference type="NCBI Taxonomy" id="485915"/>
    <lineage>
        <taxon>Bacteria</taxon>
        <taxon>Pseudomonadati</taxon>
        <taxon>Thermodesulfobacteriota</taxon>
        <taxon>Desulfovibrionia</taxon>
        <taxon>Desulfovibrionales</taxon>
        <taxon>Desulfohalobiaceae</taxon>
        <taxon>Desulfohalobium</taxon>
    </lineage>
</organism>
<dbReference type="InterPro" id="IPR052165">
    <property type="entry name" value="Membrane_assoc_protease"/>
</dbReference>
<comment type="subcellular location">
    <subcellularLocation>
        <location evidence="1">Membrane</location>
        <topology evidence="1">Multi-pass membrane protein</topology>
    </subcellularLocation>
</comment>
<evidence type="ECO:0000256" key="2">
    <source>
        <dbReference type="ARBA" id="ARBA00022692"/>
    </source>
</evidence>
<dbReference type="Proteomes" id="UP000001052">
    <property type="component" value="Chromosome"/>
</dbReference>
<dbReference type="OrthoDB" id="5289056at2"/>
<evidence type="ECO:0000259" key="7">
    <source>
        <dbReference type="Pfam" id="PF24961"/>
    </source>
</evidence>
<dbReference type="STRING" id="485915.Dret_1025"/>
<evidence type="ECO:0000259" key="8">
    <source>
        <dbReference type="Pfam" id="PF25145"/>
    </source>
</evidence>
<dbReference type="GO" id="GO:0016020">
    <property type="term" value="C:membrane"/>
    <property type="evidence" value="ECO:0007669"/>
    <property type="project" value="UniProtKB-SubCell"/>
</dbReference>
<name>C8X1Z0_DESRD</name>
<feature type="domain" description="NfeD-like C-terminal" evidence="6">
    <location>
        <begin position="385"/>
        <end position="441"/>
    </location>
</feature>
<dbReference type="HOGENOM" id="CLU_024619_1_0_7"/>
<keyword evidence="10" id="KW-1185">Reference proteome</keyword>
<sequence length="453" mass="48189">MSAPSCHQVWFRHGSACLLGLLILFLAGTAGHSQSSPNLRALSVRLEGAITPAQADLLAESLQKAREQNFDFFVIELDTPGGLGASMRDMVKTILNAPLPVCIWVGPRGARAASAGVFLVASGHINAMSPQTTIGAASPVSLGGQDMNSTMGQKIKNDFLSLIRGIATSRGRNAEWYEKAVDEAATLTAQEAAAQDVVDYLADSPIEALVKAGAEGFTFEDRSYAFSQQQIAVTPYTLPLRYRFLSWLLHPQIAYFLLLGGIAGLFFELSHPGAVFPGVFGAICLLLAMYALAILPTNIAGVLLLLLAFVLFLLELAITSFGLLTVGGLICLLLGSTLLFRSGFGFAPLGLDVVLPTVLLVAAFVVGVVYLVTKIQIRPRQSGEQAMIGLRGKVVTAQGDRGRIKVRGELWNASSEMGHALHEGQKVEVVGVKGLDLVVRPLTDQSPLEVSHG</sequence>
<dbReference type="PANTHER" id="PTHR33507">
    <property type="entry name" value="INNER MEMBRANE PROTEIN YBBJ"/>
    <property type="match status" value="1"/>
</dbReference>
<evidence type="ECO:0000256" key="4">
    <source>
        <dbReference type="ARBA" id="ARBA00023136"/>
    </source>
</evidence>
<dbReference type="PANTHER" id="PTHR33507:SF4">
    <property type="entry name" value="NODULATION COMPETITIVENESS PROTEIN NFED"/>
    <property type="match status" value="1"/>
</dbReference>
<dbReference type="InterPro" id="IPR029045">
    <property type="entry name" value="ClpP/crotonase-like_dom_sf"/>
</dbReference>
<dbReference type="InterPro" id="IPR056738">
    <property type="entry name" value="NfeD1b_N"/>
</dbReference>
<gene>
    <name evidence="9" type="ordered locus">Dret_1025</name>
</gene>
<dbReference type="InterPro" id="IPR056739">
    <property type="entry name" value="NfeD_membrane"/>
</dbReference>
<dbReference type="Pfam" id="PF24961">
    <property type="entry name" value="NfeD_membrane"/>
    <property type="match status" value="1"/>
</dbReference>
<evidence type="ECO:0000256" key="1">
    <source>
        <dbReference type="ARBA" id="ARBA00004141"/>
    </source>
</evidence>
<feature type="transmembrane region" description="Helical" evidence="5">
    <location>
        <begin position="321"/>
        <end position="341"/>
    </location>
</feature>
<feature type="transmembrane region" description="Helical" evidence="5">
    <location>
        <begin position="244"/>
        <end position="267"/>
    </location>
</feature>
<dbReference type="Gene3D" id="3.90.226.10">
    <property type="entry name" value="2-enoyl-CoA Hydratase, Chain A, domain 1"/>
    <property type="match status" value="1"/>
</dbReference>
<dbReference type="InterPro" id="IPR012340">
    <property type="entry name" value="NA-bd_OB-fold"/>
</dbReference>
<evidence type="ECO:0000313" key="10">
    <source>
        <dbReference type="Proteomes" id="UP000001052"/>
    </source>
</evidence>
<dbReference type="RefSeq" id="WP_015751464.1">
    <property type="nucleotide sequence ID" value="NC_013223.1"/>
</dbReference>
<dbReference type="InterPro" id="IPR002810">
    <property type="entry name" value="NfeD-like_C"/>
</dbReference>
<keyword evidence="4 5" id="KW-0472">Membrane</keyword>
<evidence type="ECO:0000256" key="5">
    <source>
        <dbReference type="SAM" id="Phobius"/>
    </source>
</evidence>
<evidence type="ECO:0000256" key="3">
    <source>
        <dbReference type="ARBA" id="ARBA00022989"/>
    </source>
</evidence>
<dbReference type="SUPFAM" id="SSF141322">
    <property type="entry name" value="NfeD domain-like"/>
    <property type="match status" value="1"/>
</dbReference>
<accession>C8X1Z0</accession>
<reference evidence="10" key="1">
    <citation type="submission" date="2009-09" db="EMBL/GenBank/DDBJ databases">
        <title>The complete chromosome of Desulfohalobium retbaense DSM 5692.</title>
        <authorList>
            <consortium name="US DOE Joint Genome Institute (JGI-PGF)"/>
            <person name="Lucas S."/>
            <person name="Copeland A."/>
            <person name="Lapidus A."/>
            <person name="Glavina del Rio T."/>
            <person name="Dalin E."/>
            <person name="Tice H."/>
            <person name="Bruce D."/>
            <person name="Goodwin L."/>
            <person name="Pitluck S."/>
            <person name="Kyrpides N."/>
            <person name="Mavromatis K."/>
            <person name="Ivanova N."/>
            <person name="Mikhailova N."/>
            <person name="Munk A.C."/>
            <person name="Brettin T."/>
            <person name="Detter J.C."/>
            <person name="Han C."/>
            <person name="Tapia R."/>
            <person name="Larimer F."/>
            <person name="Land M."/>
            <person name="Hauser L."/>
            <person name="Markowitz V."/>
            <person name="Cheng J.-F."/>
            <person name="Hugenholtz P."/>
            <person name="Woyke T."/>
            <person name="Wu D."/>
            <person name="Spring S."/>
            <person name="Klenk H.-P."/>
            <person name="Eisen J.A."/>
        </authorList>
    </citation>
    <scope>NUCLEOTIDE SEQUENCE [LARGE SCALE GENOMIC DNA]</scope>
    <source>
        <strain evidence="10">DSM 5692</strain>
    </source>
</reference>
<proteinExistence type="predicted"/>
<dbReference type="EMBL" id="CP001734">
    <property type="protein sequence ID" value="ACV68313.1"/>
    <property type="molecule type" value="Genomic_DNA"/>
</dbReference>
<feature type="transmembrane region" description="Helical" evidence="5">
    <location>
        <begin position="274"/>
        <end position="292"/>
    </location>
</feature>
<evidence type="ECO:0000313" key="9">
    <source>
        <dbReference type="EMBL" id="ACV68313.1"/>
    </source>
</evidence>
<dbReference type="CDD" id="cd07020">
    <property type="entry name" value="Clp_protease_NfeD_1"/>
    <property type="match status" value="1"/>
</dbReference>
<feature type="transmembrane region" description="Helical" evidence="5">
    <location>
        <begin position="353"/>
        <end position="372"/>
    </location>
</feature>
<feature type="transmembrane region" description="Helical" evidence="5">
    <location>
        <begin position="298"/>
        <end position="314"/>
    </location>
</feature>
<dbReference type="Pfam" id="PF25145">
    <property type="entry name" value="NfeD1b_N"/>
    <property type="match status" value="1"/>
</dbReference>
<dbReference type="eggNOG" id="COG1030">
    <property type="taxonomic scope" value="Bacteria"/>
</dbReference>
<feature type="domain" description="NfeD1b N-terminal" evidence="8">
    <location>
        <begin position="53"/>
        <end position="198"/>
    </location>
</feature>
<keyword evidence="3 5" id="KW-1133">Transmembrane helix</keyword>
<dbReference type="AlphaFoldDB" id="C8X1Z0"/>
<keyword evidence="2 5" id="KW-0812">Transmembrane</keyword>
<protein>
    <submittedName>
        <fullName evidence="9">Uncharacterized protein</fullName>
    </submittedName>
</protein>
<dbReference type="Gene3D" id="2.40.50.140">
    <property type="entry name" value="Nucleic acid-binding proteins"/>
    <property type="match status" value="1"/>
</dbReference>
<dbReference type="Pfam" id="PF01957">
    <property type="entry name" value="NfeD"/>
    <property type="match status" value="1"/>
</dbReference>
<evidence type="ECO:0000259" key="6">
    <source>
        <dbReference type="Pfam" id="PF01957"/>
    </source>
</evidence>
<reference evidence="9 10" key="2">
    <citation type="journal article" date="2010" name="Stand. Genomic Sci.">
        <title>Complete genome sequence of Desulfohalobium retbaense type strain (HR(100)).</title>
        <authorList>
            <person name="Spring S."/>
            <person name="Nolan M."/>
            <person name="Lapidus A."/>
            <person name="Glavina Del Rio T."/>
            <person name="Copeland A."/>
            <person name="Tice H."/>
            <person name="Cheng J.F."/>
            <person name="Lucas S."/>
            <person name="Land M."/>
            <person name="Chen F."/>
            <person name="Bruce D."/>
            <person name="Goodwin L."/>
            <person name="Pitluck S."/>
            <person name="Ivanova N."/>
            <person name="Mavromatis K."/>
            <person name="Mikhailova N."/>
            <person name="Pati A."/>
            <person name="Chen A."/>
            <person name="Palaniappan K."/>
            <person name="Hauser L."/>
            <person name="Chang Y.J."/>
            <person name="Jeffries C.D."/>
            <person name="Munk C."/>
            <person name="Kiss H."/>
            <person name="Chain P."/>
            <person name="Han C."/>
            <person name="Brettin T."/>
            <person name="Detter J.C."/>
            <person name="Schuler E."/>
            <person name="Goker M."/>
            <person name="Rohde M."/>
            <person name="Bristow J."/>
            <person name="Eisen J.A."/>
            <person name="Markowitz V."/>
            <person name="Hugenholtz P."/>
            <person name="Kyrpides N.C."/>
            <person name="Klenk H.P."/>
        </authorList>
    </citation>
    <scope>NUCLEOTIDE SEQUENCE [LARGE SCALE GENOMIC DNA]</scope>
    <source>
        <strain evidence="9 10">DSM 5692</strain>
    </source>
</reference>
<feature type="domain" description="NfeD integral membrane" evidence="7">
    <location>
        <begin position="253"/>
        <end position="370"/>
    </location>
</feature>
<dbReference type="SUPFAM" id="SSF52096">
    <property type="entry name" value="ClpP/crotonase"/>
    <property type="match status" value="1"/>
</dbReference>
<dbReference type="KEGG" id="drt:Dret_1025"/>